<dbReference type="EMBL" id="ML977174">
    <property type="protein sequence ID" value="KAF1983543.1"/>
    <property type="molecule type" value="Genomic_DNA"/>
</dbReference>
<gene>
    <name evidence="2" type="ORF">K402DRAFT_423655</name>
</gene>
<reference evidence="2" key="1">
    <citation type="journal article" date="2020" name="Stud. Mycol.">
        <title>101 Dothideomycetes genomes: a test case for predicting lifestyles and emergence of pathogens.</title>
        <authorList>
            <person name="Haridas S."/>
            <person name="Albert R."/>
            <person name="Binder M."/>
            <person name="Bloem J."/>
            <person name="Labutti K."/>
            <person name="Salamov A."/>
            <person name="Andreopoulos B."/>
            <person name="Baker S."/>
            <person name="Barry K."/>
            <person name="Bills G."/>
            <person name="Bluhm B."/>
            <person name="Cannon C."/>
            <person name="Castanera R."/>
            <person name="Culley D."/>
            <person name="Daum C."/>
            <person name="Ezra D."/>
            <person name="Gonzalez J."/>
            <person name="Henrissat B."/>
            <person name="Kuo A."/>
            <person name="Liang C."/>
            <person name="Lipzen A."/>
            <person name="Lutzoni F."/>
            <person name="Magnuson J."/>
            <person name="Mondo S."/>
            <person name="Nolan M."/>
            <person name="Ohm R."/>
            <person name="Pangilinan J."/>
            <person name="Park H.-J."/>
            <person name="Ramirez L."/>
            <person name="Alfaro M."/>
            <person name="Sun H."/>
            <person name="Tritt A."/>
            <person name="Yoshinaga Y."/>
            <person name="Zwiers L.-H."/>
            <person name="Turgeon B."/>
            <person name="Goodwin S."/>
            <person name="Spatafora J."/>
            <person name="Crous P."/>
            <person name="Grigoriev I."/>
        </authorList>
    </citation>
    <scope>NUCLEOTIDE SEQUENCE</scope>
    <source>
        <strain evidence="2">CBS 113979</strain>
    </source>
</reference>
<accession>A0A6G1GRG2</accession>
<keyword evidence="3" id="KW-1185">Reference proteome</keyword>
<dbReference type="AlphaFoldDB" id="A0A6G1GRG2"/>
<dbReference type="OrthoDB" id="6329284at2759"/>
<evidence type="ECO:0008006" key="4">
    <source>
        <dbReference type="Google" id="ProtNLM"/>
    </source>
</evidence>
<evidence type="ECO:0000313" key="3">
    <source>
        <dbReference type="Proteomes" id="UP000800041"/>
    </source>
</evidence>
<protein>
    <recommendedName>
        <fullName evidence="4">CENP-V/GFA domain-containing protein</fullName>
    </recommendedName>
</protein>
<dbReference type="Proteomes" id="UP000800041">
    <property type="component" value="Unassembled WGS sequence"/>
</dbReference>
<feature type="non-terminal residue" evidence="2">
    <location>
        <position position="213"/>
    </location>
</feature>
<dbReference type="InterPro" id="IPR011057">
    <property type="entry name" value="Mss4-like_sf"/>
</dbReference>
<proteinExistence type="predicted"/>
<feature type="region of interest" description="Disordered" evidence="1">
    <location>
        <begin position="1"/>
        <end position="45"/>
    </location>
</feature>
<feature type="compositionally biased region" description="Polar residues" evidence="1">
    <location>
        <begin position="33"/>
        <end position="44"/>
    </location>
</feature>
<dbReference type="SUPFAM" id="SSF51316">
    <property type="entry name" value="Mss4-like"/>
    <property type="match status" value="1"/>
</dbReference>
<name>A0A6G1GRG2_9PEZI</name>
<organism evidence="2 3">
    <name type="scientific">Aulographum hederae CBS 113979</name>
    <dbReference type="NCBI Taxonomy" id="1176131"/>
    <lineage>
        <taxon>Eukaryota</taxon>
        <taxon>Fungi</taxon>
        <taxon>Dikarya</taxon>
        <taxon>Ascomycota</taxon>
        <taxon>Pezizomycotina</taxon>
        <taxon>Dothideomycetes</taxon>
        <taxon>Pleosporomycetidae</taxon>
        <taxon>Aulographales</taxon>
        <taxon>Aulographaceae</taxon>
    </lineage>
</organism>
<dbReference type="Gene3D" id="3.90.1590.10">
    <property type="entry name" value="glutathione-dependent formaldehyde- activating enzyme (gfa)"/>
    <property type="match status" value="1"/>
</dbReference>
<sequence>MSILHRTADFSNEPPPWQQTKSKAPEPHRQSRNPHPTTSTSNSVLFGLGSNHKYLNVTTITIGSNNQSPTNHPHYINESTLQITHTPRESQNFHLHQIPPPKMSTYPSSEPPLSTLANLPIIGSSLCRSITYTITLPPSYFTSLPTSRSPPSSTLLSKNATCSCTACRKFTGALQPQGLTVPTSYIRPPLLSNSDYMLYRSGEGTKGRGSYRG</sequence>
<evidence type="ECO:0000313" key="2">
    <source>
        <dbReference type="EMBL" id="KAF1983543.1"/>
    </source>
</evidence>
<evidence type="ECO:0000256" key="1">
    <source>
        <dbReference type="SAM" id="MobiDB-lite"/>
    </source>
</evidence>